<keyword evidence="1" id="KW-0833">Ubl conjugation pathway</keyword>
<evidence type="ECO:0000256" key="1">
    <source>
        <dbReference type="ARBA" id="ARBA00022786"/>
    </source>
</evidence>
<dbReference type="PANTHER" id="PTHR13318">
    <property type="entry name" value="PARTNER OF PAIRED, ISOFORM B-RELATED"/>
    <property type="match status" value="1"/>
</dbReference>
<dbReference type="GO" id="GO:0019005">
    <property type="term" value="C:SCF ubiquitin ligase complex"/>
    <property type="evidence" value="ECO:0007669"/>
    <property type="project" value="TreeGrafter"/>
</dbReference>
<dbReference type="Pfam" id="PF12937">
    <property type="entry name" value="F-box-like"/>
    <property type="match status" value="1"/>
</dbReference>
<dbReference type="AlphaFoldDB" id="A0A653BE16"/>
<evidence type="ECO:0000259" key="3">
    <source>
        <dbReference type="PROSITE" id="PS50181"/>
    </source>
</evidence>
<organism evidence="4 5">
    <name type="scientific">Callosobruchus maculatus</name>
    <name type="common">Southern cowpea weevil</name>
    <name type="synonym">Pulse bruchid</name>
    <dbReference type="NCBI Taxonomy" id="64391"/>
    <lineage>
        <taxon>Eukaryota</taxon>
        <taxon>Metazoa</taxon>
        <taxon>Ecdysozoa</taxon>
        <taxon>Arthropoda</taxon>
        <taxon>Hexapoda</taxon>
        <taxon>Insecta</taxon>
        <taxon>Pterygota</taxon>
        <taxon>Neoptera</taxon>
        <taxon>Endopterygota</taxon>
        <taxon>Coleoptera</taxon>
        <taxon>Polyphaga</taxon>
        <taxon>Cucujiformia</taxon>
        <taxon>Chrysomeloidea</taxon>
        <taxon>Chrysomelidae</taxon>
        <taxon>Bruchinae</taxon>
        <taxon>Bruchini</taxon>
        <taxon>Callosobruchus</taxon>
    </lineage>
</organism>
<feature type="region of interest" description="Disordered" evidence="2">
    <location>
        <begin position="47"/>
        <end position="69"/>
    </location>
</feature>
<reference evidence="4 5" key="1">
    <citation type="submission" date="2019-01" db="EMBL/GenBank/DDBJ databases">
        <authorList>
            <person name="Sayadi A."/>
        </authorList>
    </citation>
    <scope>NUCLEOTIDE SEQUENCE [LARGE SCALE GENOMIC DNA]</scope>
</reference>
<protein>
    <recommendedName>
        <fullName evidence="3">F-box domain-containing protein</fullName>
    </recommendedName>
</protein>
<dbReference type="PROSITE" id="PS50181">
    <property type="entry name" value="FBOX"/>
    <property type="match status" value="1"/>
</dbReference>
<feature type="compositionally biased region" description="Polar residues" evidence="2">
    <location>
        <begin position="55"/>
        <end position="67"/>
    </location>
</feature>
<dbReference type="InterPro" id="IPR006553">
    <property type="entry name" value="Leu-rich_rpt_Cys-con_subtyp"/>
</dbReference>
<proteinExistence type="predicted"/>
<evidence type="ECO:0000313" key="4">
    <source>
        <dbReference type="EMBL" id="VEN33524.1"/>
    </source>
</evidence>
<dbReference type="SMART" id="SM00256">
    <property type="entry name" value="FBOX"/>
    <property type="match status" value="1"/>
</dbReference>
<dbReference type="Proteomes" id="UP000410492">
    <property type="component" value="Unassembled WGS sequence"/>
</dbReference>
<dbReference type="SMART" id="SM00367">
    <property type="entry name" value="LRR_CC"/>
    <property type="match status" value="3"/>
</dbReference>
<dbReference type="GO" id="GO:0031146">
    <property type="term" value="P:SCF-dependent proteasomal ubiquitin-dependent protein catabolic process"/>
    <property type="evidence" value="ECO:0007669"/>
    <property type="project" value="TreeGrafter"/>
</dbReference>
<keyword evidence="5" id="KW-1185">Reference proteome</keyword>
<dbReference type="InterPro" id="IPR032675">
    <property type="entry name" value="LRR_dom_sf"/>
</dbReference>
<dbReference type="PANTHER" id="PTHR13318:SF95">
    <property type="entry name" value="F-BOX PROTEIN YLR352W"/>
    <property type="match status" value="1"/>
</dbReference>
<dbReference type="Gene3D" id="3.80.10.10">
    <property type="entry name" value="Ribonuclease Inhibitor"/>
    <property type="match status" value="1"/>
</dbReference>
<accession>A0A653BE16</accession>
<sequence length="483" mass="54582">MSTPGVLEGIERDAYHVKLPKRSKFAMSGVLQPVDLNVGRSPARKRARYEDLNDSSESGRWSLNRSDSSIEDDNGVGRLDCDVEDVLTDDDTIFCKNEPSAIDVSCVSMTPNTRNQQLSLLESSLTKDSLDKLTLGEYDALLVKKPVIRPNSKINYFDLLSDEIILQILRCLPKWYLRDISVVCRRFNRLTKDESLWTRLDASNKHLYPGDLGQILSKQVIVLRLARSEITYPPIMSDCKAALHDFRSRLLYLDLSMASVSTDSLTALLSKCNRLKKLSLENVPVNDAVLIALSANKDIEVINFAMCAGIMEDGLKYLLANCRKLRELNIAWTNLNTSSIQYLCKNLPTTMDRLNFSGCRKLLSDKHVADLVTSCPRLRELDLSDCTTISGDSVRNITTLEDLNFLALSRCYLIPYKSLLYLKKIYSLAYLDIHGGYYDADEMKMVQEALGAKVQINKFKFSSVARPTVGLRKSSIWNMRVRD</sequence>
<evidence type="ECO:0000256" key="2">
    <source>
        <dbReference type="SAM" id="MobiDB-lite"/>
    </source>
</evidence>
<evidence type="ECO:0000313" key="5">
    <source>
        <dbReference type="Proteomes" id="UP000410492"/>
    </source>
</evidence>
<dbReference type="SUPFAM" id="SSF52047">
    <property type="entry name" value="RNI-like"/>
    <property type="match status" value="1"/>
</dbReference>
<name>A0A653BE16_CALMS</name>
<dbReference type="EMBL" id="CAACVG010000066">
    <property type="protein sequence ID" value="VEN33524.1"/>
    <property type="molecule type" value="Genomic_DNA"/>
</dbReference>
<dbReference type="InterPro" id="IPR001810">
    <property type="entry name" value="F-box_dom"/>
</dbReference>
<dbReference type="OrthoDB" id="2095648at2759"/>
<feature type="domain" description="F-box" evidence="3">
    <location>
        <begin position="154"/>
        <end position="200"/>
    </location>
</feature>
<gene>
    <name evidence="4" type="ORF">CALMAC_LOCUS48</name>
</gene>
<dbReference type="InterPro" id="IPR036047">
    <property type="entry name" value="F-box-like_dom_sf"/>
</dbReference>
<dbReference type="SUPFAM" id="SSF81383">
    <property type="entry name" value="F-box domain"/>
    <property type="match status" value="1"/>
</dbReference>